<sequence>MVKKKIPKQAQGFVPARVLQNTAKVMYPFYRAIAFHKKYADGWSKAVITTDLDKMVQLLTKVSPRAKGLFLGSNGIGYFIGFPVKNPYLEFSNGTTITPGTTQFTYDSKIHQAISRAVLPFYYKLARDRSFAVRLSNAVKSGNEQVVRCLIRSFVHTPALISVKMDLDGPGISLDFKYKSSKFIYRNLLFIDQA</sequence>
<organism evidence="1 2">
    <name type="scientific">Paenibacillus gallinarum</name>
    <dbReference type="NCBI Taxonomy" id="2762232"/>
    <lineage>
        <taxon>Bacteria</taxon>
        <taxon>Bacillati</taxon>
        <taxon>Bacillota</taxon>
        <taxon>Bacilli</taxon>
        <taxon>Bacillales</taxon>
        <taxon>Paenibacillaceae</taxon>
        <taxon>Paenibacillus</taxon>
    </lineage>
</organism>
<proteinExistence type="predicted"/>
<reference evidence="1 2" key="1">
    <citation type="submission" date="2020-08" db="EMBL/GenBank/DDBJ databases">
        <title>A Genomic Blueprint of the Chicken Gut Microbiome.</title>
        <authorList>
            <person name="Gilroy R."/>
            <person name="Ravi A."/>
            <person name="Getino M."/>
            <person name="Pursley I."/>
            <person name="Horton D.L."/>
            <person name="Alikhan N.-F."/>
            <person name="Baker D."/>
            <person name="Gharbi K."/>
            <person name="Hall N."/>
            <person name="Watson M."/>
            <person name="Adriaenssens E.M."/>
            <person name="Foster-Nyarko E."/>
            <person name="Jarju S."/>
            <person name="Secka A."/>
            <person name="Antonio M."/>
            <person name="Oren A."/>
            <person name="Chaudhuri R."/>
            <person name="La Ragione R.M."/>
            <person name="Hildebrand F."/>
            <person name="Pallen M.J."/>
        </authorList>
    </citation>
    <scope>NUCLEOTIDE SEQUENCE [LARGE SCALE GENOMIC DNA]</scope>
    <source>
        <strain evidence="1 2">Sa2BVA9</strain>
    </source>
</reference>
<dbReference type="EMBL" id="JACSQL010000006">
    <property type="protein sequence ID" value="MBD7969157.1"/>
    <property type="molecule type" value="Genomic_DNA"/>
</dbReference>
<comment type="caution">
    <text evidence="1">The sequence shown here is derived from an EMBL/GenBank/DDBJ whole genome shotgun (WGS) entry which is preliminary data.</text>
</comment>
<dbReference type="Proteomes" id="UP000608071">
    <property type="component" value="Unassembled WGS sequence"/>
</dbReference>
<dbReference type="RefSeq" id="WP_191800911.1">
    <property type="nucleotide sequence ID" value="NZ_JACSQL010000006.1"/>
</dbReference>
<name>A0ABR8T060_9BACL</name>
<evidence type="ECO:0000313" key="2">
    <source>
        <dbReference type="Proteomes" id="UP000608071"/>
    </source>
</evidence>
<evidence type="ECO:0000313" key="1">
    <source>
        <dbReference type="EMBL" id="MBD7969157.1"/>
    </source>
</evidence>
<protein>
    <submittedName>
        <fullName evidence="1">Uncharacterized protein</fullName>
    </submittedName>
</protein>
<gene>
    <name evidence="1" type="ORF">H9647_13855</name>
</gene>
<keyword evidence="2" id="KW-1185">Reference proteome</keyword>
<accession>A0ABR8T060</accession>